<evidence type="ECO:0000256" key="3">
    <source>
        <dbReference type="ARBA" id="ARBA00022692"/>
    </source>
</evidence>
<evidence type="ECO:0000259" key="7">
    <source>
        <dbReference type="Pfam" id="PF04024"/>
    </source>
</evidence>
<keyword evidence="10" id="KW-1185">Reference proteome</keyword>
<evidence type="ECO:0000256" key="2">
    <source>
        <dbReference type="ARBA" id="ARBA00022475"/>
    </source>
</evidence>
<feature type="transmembrane region" description="Helical" evidence="6">
    <location>
        <begin position="270"/>
        <end position="289"/>
    </location>
</feature>
<reference evidence="9 10" key="1">
    <citation type="submission" date="2020-08" db="EMBL/GenBank/DDBJ databases">
        <title>Genomic Encyclopedia of Type Strains, Phase IV (KMG-IV): sequencing the most valuable type-strain genomes for metagenomic binning, comparative biology and taxonomic classification.</title>
        <authorList>
            <person name="Goeker M."/>
        </authorList>
    </citation>
    <scope>NUCLEOTIDE SEQUENCE [LARGE SCALE GENOMIC DNA]</scope>
    <source>
        <strain evidence="9 10">DSM 105721</strain>
    </source>
</reference>
<dbReference type="PANTHER" id="PTHR33885:SF3">
    <property type="entry name" value="PHAGE SHOCK PROTEIN C"/>
    <property type="match status" value="1"/>
</dbReference>
<evidence type="ECO:0000256" key="5">
    <source>
        <dbReference type="ARBA" id="ARBA00023136"/>
    </source>
</evidence>
<gene>
    <name evidence="9" type="ORF">GGR14_002844</name>
</gene>
<name>A0A7W6HY02_9BACT</name>
<feature type="transmembrane region" description="Helical" evidence="6">
    <location>
        <begin position="238"/>
        <end position="258"/>
    </location>
</feature>
<dbReference type="InterPro" id="IPR007168">
    <property type="entry name" value="Phageshock_PspC_N"/>
</dbReference>
<dbReference type="RefSeq" id="WP_124317372.1">
    <property type="nucleotide sequence ID" value="NZ_AP028155.1"/>
</dbReference>
<evidence type="ECO:0000256" key="4">
    <source>
        <dbReference type="ARBA" id="ARBA00022989"/>
    </source>
</evidence>
<dbReference type="PANTHER" id="PTHR33885">
    <property type="entry name" value="PHAGE SHOCK PROTEIN C"/>
    <property type="match status" value="1"/>
</dbReference>
<evidence type="ECO:0000256" key="1">
    <source>
        <dbReference type="ARBA" id="ARBA00004162"/>
    </source>
</evidence>
<feature type="domain" description="Phage shock protein PspC N-terminal" evidence="7">
    <location>
        <begin position="109"/>
        <end position="166"/>
    </location>
</feature>
<sequence length="358" mass="41045">MKKTFTINLGGKVLNIDDDALESLQQYINALKAHYSKGEDGEEIMYDIESRLAELFIENLKQENRESVSIPDVEQAISIMGKPEDIFDEEAPRETAQQQETRSEKTLPRKLFRDPQDRILGGVASGLATYLGIPVTLTRVCFLLMMFVYGIFFLVYIFMWMLVPKAVTPRQRLQMRGKGINVSNIEDSVREGFQNAREKYAHQRSSKTRDALLIGGIVLCFILSFNFLTKLISFPVNYLFGHIVPGLSTFNLFHSHIYTDIPGMLFSFKLATGALIVIPIFLLFYLLVQVFVPFKSNNKKVIIYTLILWIFALAFSIFTAQRHSTRHHQNYGVIHEQEQPNHILDNALYIKSLNQHIA</sequence>
<feature type="transmembrane region" description="Helical" evidence="6">
    <location>
        <begin position="211"/>
        <end position="232"/>
    </location>
</feature>
<evidence type="ECO:0000256" key="6">
    <source>
        <dbReference type="SAM" id="Phobius"/>
    </source>
</evidence>
<dbReference type="InterPro" id="IPR054321">
    <property type="entry name" value="PspC-rel_TM"/>
</dbReference>
<accession>A0A7W6HY02</accession>
<dbReference type="Pfam" id="PF22571">
    <property type="entry name" value="LiaI-LiaF-TM_PspC"/>
    <property type="match status" value="1"/>
</dbReference>
<organism evidence="9 10">
    <name type="scientific">Butyricimonas faecihominis</name>
    <dbReference type="NCBI Taxonomy" id="1472416"/>
    <lineage>
        <taxon>Bacteria</taxon>
        <taxon>Pseudomonadati</taxon>
        <taxon>Bacteroidota</taxon>
        <taxon>Bacteroidia</taxon>
        <taxon>Bacteroidales</taxon>
        <taxon>Odoribacteraceae</taxon>
        <taxon>Butyricimonas</taxon>
    </lineage>
</organism>
<feature type="domain" description="PspC-related transmembrane region" evidence="8">
    <location>
        <begin position="216"/>
        <end position="320"/>
    </location>
</feature>
<protein>
    <submittedName>
        <fullName evidence="9">Phage shock protein PspC (Stress-responsive transcriptional regulator)</fullName>
    </submittedName>
</protein>
<evidence type="ECO:0000313" key="9">
    <source>
        <dbReference type="EMBL" id="MBB4027041.1"/>
    </source>
</evidence>
<keyword evidence="5 6" id="KW-0472">Membrane</keyword>
<comment type="caution">
    <text evidence="9">The sequence shown here is derived from an EMBL/GenBank/DDBJ whole genome shotgun (WGS) entry which is preliminary data.</text>
</comment>
<dbReference type="Pfam" id="PF04024">
    <property type="entry name" value="PspC"/>
    <property type="match status" value="1"/>
</dbReference>
<dbReference type="InterPro" id="IPR052027">
    <property type="entry name" value="PspC"/>
</dbReference>
<feature type="transmembrane region" description="Helical" evidence="6">
    <location>
        <begin position="119"/>
        <end position="137"/>
    </location>
</feature>
<evidence type="ECO:0000313" key="10">
    <source>
        <dbReference type="Proteomes" id="UP000546007"/>
    </source>
</evidence>
<feature type="transmembrane region" description="Helical" evidence="6">
    <location>
        <begin position="143"/>
        <end position="163"/>
    </location>
</feature>
<evidence type="ECO:0000259" key="8">
    <source>
        <dbReference type="Pfam" id="PF22571"/>
    </source>
</evidence>
<comment type="subcellular location">
    <subcellularLocation>
        <location evidence="1">Cell membrane</location>
        <topology evidence="1">Single-pass membrane protein</topology>
    </subcellularLocation>
</comment>
<dbReference type="GO" id="GO:0005886">
    <property type="term" value="C:plasma membrane"/>
    <property type="evidence" value="ECO:0007669"/>
    <property type="project" value="UniProtKB-SubCell"/>
</dbReference>
<dbReference type="GeneID" id="93102148"/>
<dbReference type="AlphaFoldDB" id="A0A7W6HY02"/>
<dbReference type="Proteomes" id="UP000546007">
    <property type="component" value="Unassembled WGS sequence"/>
</dbReference>
<feature type="transmembrane region" description="Helical" evidence="6">
    <location>
        <begin position="301"/>
        <end position="320"/>
    </location>
</feature>
<keyword evidence="2" id="KW-1003">Cell membrane</keyword>
<keyword evidence="3 6" id="KW-0812">Transmembrane</keyword>
<dbReference type="OrthoDB" id="5772680at2"/>
<proteinExistence type="predicted"/>
<keyword evidence="4 6" id="KW-1133">Transmembrane helix</keyword>
<dbReference type="EMBL" id="JACIES010000007">
    <property type="protein sequence ID" value="MBB4027041.1"/>
    <property type="molecule type" value="Genomic_DNA"/>
</dbReference>